<dbReference type="GO" id="GO:0008270">
    <property type="term" value="F:zinc ion binding"/>
    <property type="evidence" value="ECO:0007669"/>
    <property type="project" value="InterPro"/>
</dbReference>
<dbReference type="Gene3D" id="1.10.30.50">
    <property type="match status" value="1"/>
</dbReference>
<keyword evidence="3" id="KW-0378">Hydrolase</keyword>
<dbReference type="GeneID" id="56136084"/>
<feature type="compositionally biased region" description="Basic residues" evidence="1">
    <location>
        <begin position="9"/>
        <end position="22"/>
    </location>
</feature>
<dbReference type="CDD" id="cd00085">
    <property type="entry name" value="HNHc"/>
    <property type="match status" value="1"/>
</dbReference>
<evidence type="ECO:0000313" key="3">
    <source>
        <dbReference type="EMBL" id="QDH83609.1"/>
    </source>
</evidence>
<name>A0A514CSZ8_9CAUD</name>
<reference evidence="3 4" key="1">
    <citation type="submission" date="2019-06" db="EMBL/GenBank/DDBJ databases">
        <authorList>
            <person name="Kincaid V.D."/>
            <person name="Fuller A."/>
            <person name="Hodges K."/>
            <person name="Bansal M."/>
            <person name="Essig J."/>
            <person name="Johnson A."/>
        </authorList>
    </citation>
    <scope>NUCLEOTIDE SEQUENCE [LARGE SCALE GENOMIC DNA]</scope>
</reference>
<keyword evidence="3" id="KW-0255">Endonuclease</keyword>
<evidence type="ECO:0000256" key="1">
    <source>
        <dbReference type="SAM" id="MobiDB-lite"/>
    </source>
</evidence>
<dbReference type="SMART" id="SM00507">
    <property type="entry name" value="HNHc"/>
    <property type="match status" value="1"/>
</dbReference>
<dbReference type="RefSeq" id="YP_009903808.1">
    <property type="nucleotide sequence ID" value="NC_049849.1"/>
</dbReference>
<dbReference type="InterPro" id="IPR002711">
    <property type="entry name" value="HNH"/>
</dbReference>
<dbReference type="GO" id="GO:0004519">
    <property type="term" value="F:endonuclease activity"/>
    <property type="evidence" value="ECO:0007669"/>
    <property type="project" value="UniProtKB-KW"/>
</dbReference>
<dbReference type="Pfam" id="PF01844">
    <property type="entry name" value="HNH"/>
    <property type="match status" value="1"/>
</dbReference>
<evidence type="ECO:0000259" key="2">
    <source>
        <dbReference type="SMART" id="SM00507"/>
    </source>
</evidence>
<evidence type="ECO:0000313" key="4">
    <source>
        <dbReference type="Proteomes" id="UP000320799"/>
    </source>
</evidence>
<dbReference type="KEGG" id="vg:56136084"/>
<dbReference type="InterPro" id="IPR003615">
    <property type="entry name" value="HNH_nuc"/>
</dbReference>
<feature type="region of interest" description="Disordered" evidence="1">
    <location>
        <begin position="1"/>
        <end position="27"/>
    </location>
</feature>
<keyword evidence="4" id="KW-1185">Reference proteome</keyword>
<protein>
    <submittedName>
        <fullName evidence="3">HNH endonuclease</fullName>
    </submittedName>
</protein>
<dbReference type="Proteomes" id="UP000320799">
    <property type="component" value="Segment"/>
</dbReference>
<sequence>MTNPWSKLAGRRTTLKAAKSTRRANGTARIQHSSYATVNGYTKNNSWWDLHAQVKKRCGGYCEVQGCSNKMSEPHHIIPLSKGGTNTLTNLVGLCKSCHDKRHTHLFRARSKA</sequence>
<accession>A0A514CSZ8</accession>
<feature type="domain" description="HNH nuclease" evidence="2">
    <location>
        <begin position="45"/>
        <end position="100"/>
    </location>
</feature>
<proteinExistence type="predicted"/>
<keyword evidence="3" id="KW-0540">Nuclease</keyword>
<dbReference type="GO" id="GO:0003676">
    <property type="term" value="F:nucleic acid binding"/>
    <property type="evidence" value="ECO:0007669"/>
    <property type="project" value="InterPro"/>
</dbReference>
<dbReference type="EMBL" id="MN094788">
    <property type="protein sequence ID" value="QDH83609.1"/>
    <property type="molecule type" value="Genomic_DNA"/>
</dbReference>
<organism evidence="3 4">
    <name type="scientific">Achromobacter phage Motura</name>
    <dbReference type="NCBI Taxonomy" id="2591403"/>
    <lineage>
        <taxon>Viruses</taxon>
        <taxon>Duplodnaviria</taxon>
        <taxon>Heunggongvirae</taxon>
        <taxon>Uroviricota</taxon>
        <taxon>Caudoviricetes</taxon>
        <taxon>Moturavirus</taxon>
        <taxon>Moturavirus motura</taxon>
    </lineage>
</organism>